<dbReference type="AlphaFoldDB" id="A0AA89AWE7"/>
<dbReference type="Proteomes" id="UP001188597">
    <property type="component" value="Unassembled WGS sequence"/>
</dbReference>
<comment type="caution">
    <text evidence="1">The sequence shown here is derived from an EMBL/GenBank/DDBJ whole genome shotgun (WGS) entry which is preliminary data.</text>
</comment>
<evidence type="ECO:0000313" key="1">
    <source>
        <dbReference type="EMBL" id="KAK3017835.1"/>
    </source>
</evidence>
<dbReference type="GO" id="GO:0003676">
    <property type="term" value="F:nucleic acid binding"/>
    <property type="evidence" value="ECO:0007669"/>
    <property type="project" value="InterPro"/>
</dbReference>
<evidence type="ECO:0008006" key="3">
    <source>
        <dbReference type="Google" id="ProtNLM"/>
    </source>
</evidence>
<dbReference type="SUPFAM" id="SSF57756">
    <property type="entry name" value="Retrovirus zinc finger-like domains"/>
    <property type="match status" value="1"/>
</dbReference>
<keyword evidence="2" id="KW-1185">Reference proteome</keyword>
<dbReference type="PANTHER" id="PTHR47592:SF18">
    <property type="entry name" value="ZINC FINGER, CCHC-TYPE-RELATED"/>
    <property type="match status" value="1"/>
</dbReference>
<reference evidence="1" key="1">
    <citation type="submission" date="2022-12" db="EMBL/GenBank/DDBJ databases">
        <title>Draft genome assemblies for two species of Escallonia (Escalloniales).</title>
        <authorList>
            <person name="Chanderbali A."/>
            <person name="Dervinis C."/>
            <person name="Anghel I."/>
            <person name="Soltis D."/>
            <person name="Soltis P."/>
            <person name="Zapata F."/>
        </authorList>
    </citation>
    <scope>NUCLEOTIDE SEQUENCE</scope>
    <source>
        <strain evidence="1">UCBG64.0493</strain>
        <tissue evidence="1">Leaf</tissue>
    </source>
</reference>
<dbReference type="Gene3D" id="4.10.60.10">
    <property type="entry name" value="Zinc finger, CCHC-type"/>
    <property type="match status" value="1"/>
</dbReference>
<proteinExistence type="predicted"/>
<dbReference type="GO" id="GO:0008270">
    <property type="term" value="F:zinc ion binding"/>
    <property type="evidence" value="ECO:0007669"/>
    <property type="project" value="InterPro"/>
</dbReference>
<gene>
    <name evidence="1" type="ORF">RJ639_003206</name>
</gene>
<dbReference type="PANTHER" id="PTHR47592">
    <property type="entry name" value="PBF68 PROTEIN"/>
    <property type="match status" value="1"/>
</dbReference>
<sequence length="167" mass="19364">MEFFLRQLKLAYVLTQPCPTIPIAESLFDQVKLIANDISAVDMVLDENFDVGAIVAKLPPTWGEYCSKLKSKKEDIALDHLMQYLHIEEETRNREKELTKETIVKAYVLIDKDEKKSSARHNQNKFLKPKKAKIFKPSCSNPNAKNKECYNYNKIGHFAKDCHQLKY</sequence>
<dbReference type="Pfam" id="PF14223">
    <property type="entry name" value="Retrotran_gag_2"/>
    <property type="match status" value="1"/>
</dbReference>
<dbReference type="EMBL" id="JAVXUP010000975">
    <property type="protein sequence ID" value="KAK3017835.1"/>
    <property type="molecule type" value="Genomic_DNA"/>
</dbReference>
<evidence type="ECO:0000313" key="2">
    <source>
        <dbReference type="Proteomes" id="UP001188597"/>
    </source>
</evidence>
<accession>A0AA89AWE7</accession>
<dbReference type="InterPro" id="IPR036875">
    <property type="entry name" value="Znf_CCHC_sf"/>
</dbReference>
<organism evidence="1 2">
    <name type="scientific">Escallonia herrerae</name>
    <dbReference type="NCBI Taxonomy" id="1293975"/>
    <lineage>
        <taxon>Eukaryota</taxon>
        <taxon>Viridiplantae</taxon>
        <taxon>Streptophyta</taxon>
        <taxon>Embryophyta</taxon>
        <taxon>Tracheophyta</taxon>
        <taxon>Spermatophyta</taxon>
        <taxon>Magnoliopsida</taxon>
        <taxon>eudicotyledons</taxon>
        <taxon>Gunneridae</taxon>
        <taxon>Pentapetalae</taxon>
        <taxon>asterids</taxon>
        <taxon>campanulids</taxon>
        <taxon>Escalloniales</taxon>
        <taxon>Escalloniaceae</taxon>
        <taxon>Escallonia</taxon>
    </lineage>
</organism>
<protein>
    <recommendedName>
        <fullName evidence="3">CCHC-type domain-containing protein</fullName>
    </recommendedName>
</protein>
<name>A0AA89AWE7_9ASTE</name>